<dbReference type="SUPFAM" id="SSF56112">
    <property type="entry name" value="Protein kinase-like (PK-like)"/>
    <property type="match status" value="1"/>
</dbReference>
<dbReference type="InterPro" id="IPR011009">
    <property type="entry name" value="Kinase-like_dom_sf"/>
</dbReference>
<dbReference type="PROSITE" id="PS50011">
    <property type="entry name" value="PROTEIN_KINASE_DOM"/>
    <property type="match status" value="1"/>
</dbReference>
<feature type="compositionally biased region" description="Low complexity" evidence="3">
    <location>
        <begin position="314"/>
        <end position="326"/>
    </location>
</feature>
<dbReference type="InterPro" id="IPR000719">
    <property type="entry name" value="Prot_kinase_dom"/>
</dbReference>
<protein>
    <submittedName>
        <fullName evidence="5">6095_t:CDS:1</fullName>
    </submittedName>
</protein>
<dbReference type="Pfam" id="PF00069">
    <property type="entry name" value="Pkinase"/>
    <property type="match status" value="1"/>
</dbReference>
<dbReference type="OrthoDB" id="10261027at2759"/>
<keyword evidence="6" id="KW-1185">Reference proteome</keyword>
<organism evidence="5 6">
    <name type="scientific">Funneliformis caledonium</name>
    <dbReference type="NCBI Taxonomy" id="1117310"/>
    <lineage>
        <taxon>Eukaryota</taxon>
        <taxon>Fungi</taxon>
        <taxon>Fungi incertae sedis</taxon>
        <taxon>Mucoromycota</taxon>
        <taxon>Glomeromycotina</taxon>
        <taxon>Glomeromycetes</taxon>
        <taxon>Glomerales</taxon>
        <taxon>Glomeraceae</taxon>
        <taxon>Funneliformis</taxon>
    </lineage>
</organism>
<dbReference type="GO" id="GO:0004672">
    <property type="term" value="F:protein kinase activity"/>
    <property type="evidence" value="ECO:0007669"/>
    <property type="project" value="InterPro"/>
</dbReference>
<gene>
    <name evidence="5" type="ORF">FCALED_LOCUS8226</name>
</gene>
<reference evidence="5" key="1">
    <citation type="submission" date="2021-06" db="EMBL/GenBank/DDBJ databases">
        <authorList>
            <person name="Kallberg Y."/>
            <person name="Tangrot J."/>
            <person name="Rosling A."/>
        </authorList>
    </citation>
    <scope>NUCLEOTIDE SEQUENCE</scope>
    <source>
        <strain evidence="5">UK204</strain>
    </source>
</reference>
<keyword evidence="1" id="KW-0547">Nucleotide-binding</keyword>
<dbReference type="PANTHER" id="PTHR44329">
    <property type="entry name" value="SERINE/THREONINE-PROTEIN KINASE TNNI3K-RELATED"/>
    <property type="match status" value="1"/>
</dbReference>
<dbReference type="AlphaFoldDB" id="A0A9N9CAU9"/>
<feature type="domain" description="Protein kinase" evidence="4">
    <location>
        <begin position="29"/>
        <end position="298"/>
    </location>
</feature>
<comment type="caution">
    <text evidence="5">The sequence shown here is derived from an EMBL/GenBank/DDBJ whole genome shotgun (WGS) entry which is preliminary data.</text>
</comment>
<name>A0A9N9CAU9_9GLOM</name>
<keyword evidence="2" id="KW-0067">ATP-binding</keyword>
<dbReference type="GO" id="GO:0097527">
    <property type="term" value="P:necroptotic signaling pathway"/>
    <property type="evidence" value="ECO:0007669"/>
    <property type="project" value="TreeGrafter"/>
</dbReference>
<dbReference type="EMBL" id="CAJVPQ010002345">
    <property type="protein sequence ID" value="CAG8593649.1"/>
    <property type="molecule type" value="Genomic_DNA"/>
</dbReference>
<evidence type="ECO:0000256" key="2">
    <source>
        <dbReference type="ARBA" id="ARBA00022840"/>
    </source>
</evidence>
<feature type="region of interest" description="Disordered" evidence="3">
    <location>
        <begin position="305"/>
        <end position="329"/>
    </location>
</feature>
<sequence>MSASNELYESWIENAISNQHIQLFSHGDFINKDKCGKGGLGQIKCANWQYSDGKVALKELFDYNVQRFVQEVKMHISCHWSEYVVRFFGLTKESPNDKYMMVMEYANFQSLRNFLKVKGVTNIDWKVRFKLSLDIAKGLNCLHSRKIIHRDLHTDNIVINQIYWNKNCCQPKFIAKITDFGEAIFRDEILSDDKGFGQPEFTDPNYLNSRIKRDERSDIYGLGVIFWEISSGKMPFENHARHSQNDIINLTIQIINGKREEVPQQTPKLYSQLYQDCWVLDQSKRPTLENIIRVLNVFKTEYREVDTSTDEENNNAQQDNVSNNSNEMEADNETYVTDNNLHDLDTQLKPLEATYTFNLDYVKAFLVEVIHRNIDQNKCQSEKQ</sequence>
<dbReference type="Gene3D" id="1.10.510.10">
    <property type="entry name" value="Transferase(Phosphotransferase) domain 1"/>
    <property type="match status" value="1"/>
</dbReference>
<dbReference type="InterPro" id="IPR051681">
    <property type="entry name" value="Ser/Thr_Kinases-Pseudokinases"/>
</dbReference>
<dbReference type="GO" id="GO:0005524">
    <property type="term" value="F:ATP binding"/>
    <property type="evidence" value="ECO:0007669"/>
    <property type="project" value="UniProtKB-KW"/>
</dbReference>
<evidence type="ECO:0000313" key="6">
    <source>
        <dbReference type="Proteomes" id="UP000789570"/>
    </source>
</evidence>
<dbReference type="Proteomes" id="UP000789570">
    <property type="component" value="Unassembled WGS sequence"/>
</dbReference>
<accession>A0A9N9CAU9</accession>
<evidence type="ECO:0000313" key="5">
    <source>
        <dbReference type="EMBL" id="CAG8593649.1"/>
    </source>
</evidence>
<proteinExistence type="predicted"/>
<evidence type="ECO:0000259" key="4">
    <source>
        <dbReference type="PROSITE" id="PS50011"/>
    </source>
</evidence>
<evidence type="ECO:0000256" key="3">
    <source>
        <dbReference type="SAM" id="MobiDB-lite"/>
    </source>
</evidence>
<evidence type="ECO:0000256" key="1">
    <source>
        <dbReference type="ARBA" id="ARBA00022741"/>
    </source>
</evidence>
<dbReference type="PANTHER" id="PTHR44329:SF298">
    <property type="entry name" value="MIXED LINEAGE KINASE DOMAIN-LIKE PROTEIN"/>
    <property type="match status" value="1"/>
</dbReference>